<dbReference type="RefSeq" id="WP_179532239.1">
    <property type="nucleotide sequence ID" value="NZ_BAAAPP010000006.1"/>
</dbReference>
<dbReference type="Pfam" id="PF17853">
    <property type="entry name" value="GGDEF_2"/>
    <property type="match status" value="1"/>
</dbReference>
<comment type="similarity">
    <text evidence="1">Belongs to the CdaR family.</text>
</comment>
<dbReference type="EMBL" id="JACBZI010000001">
    <property type="protein sequence ID" value="NYI11562.1"/>
    <property type="molecule type" value="Genomic_DNA"/>
</dbReference>
<dbReference type="InterPro" id="IPR051448">
    <property type="entry name" value="CdaR-like_regulators"/>
</dbReference>
<dbReference type="AlphaFoldDB" id="A0A7Y9YHY9"/>
<organism evidence="5 6">
    <name type="scientific">Nocardioides marinus</name>
    <dbReference type="NCBI Taxonomy" id="374514"/>
    <lineage>
        <taxon>Bacteria</taxon>
        <taxon>Bacillati</taxon>
        <taxon>Actinomycetota</taxon>
        <taxon>Actinomycetes</taxon>
        <taxon>Propionibacteriales</taxon>
        <taxon>Nocardioidaceae</taxon>
        <taxon>Nocardioides</taxon>
    </lineage>
</organism>
<feature type="domain" description="CdaR GGDEF-like" evidence="4">
    <location>
        <begin position="180"/>
        <end position="284"/>
    </location>
</feature>
<name>A0A7Y9YHY9_9ACTN</name>
<dbReference type="Pfam" id="PF13556">
    <property type="entry name" value="HTH_30"/>
    <property type="match status" value="1"/>
</dbReference>
<protein>
    <submittedName>
        <fullName evidence="5">DNA-binding PucR family transcriptional regulator</fullName>
    </submittedName>
</protein>
<comment type="caution">
    <text evidence="5">The sequence shown here is derived from an EMBL/GenBank/DDBJ whole genome shotgun (WGS) entry which is preliminary data.</text>
</comment>
<evidence type="ECO:0000313" key="6">
    <source>
        <dbReference type="Proteomes" id="UP000537326"/>
    </source>
</evidence>
<dbReference type="Gene3D" id="1.10.10.2840">
    <property type="entry name" value="PucR C-terminal helix-turn-helix domain"/>
    <property type="match status" value="1"/>
</dbReference>
<dbReference type="PANTHER" id="PTHR33744">
    <property type="entry name" value="CARBOHYDRATE DIACID REGULATOR"/>
    <property type="match status" value="1"/>
</dbReference>
<dbReference type="InterPro" id="IPR041522">
    <property type="entry name" value="CdaR_GGDEF"/>
</dbReference>
<proteinExistence type="inferred from homology"/>
<accession>A0A7Y9YHY9</accession>
<feature type="domain" description="RsbT co-antagonist protein RsbRD N-terminal" evidence="3">
    <location>
        <begin position="18"/>
        <end position="153"/>
    </location>
</feature>
<evidence type="ECO:0000259" key="2">
    <source>
        <dbReference type="Pfam" id="PF13556"/>
    </source>
</evidence>
<feature type="domain" description="PucR C-terminal helix-turn-helix" evidence="2">
    <location>
        <begin position="331"/>
        <end position="383"/>
    </location>
</feature>
<dbReference type="InterPro" id="IPR042070">
    <property type="entry name" value="PucR_C-HTH_sf"/>
</dbReference>
<dbReference type="InterPro" id="IPR025736">
    <property type="entry name" value="PucR_C-HTH_dom"/>
</dbReference>
<dbReference type="Pfam" id="PF14361">
    <property type="entry name" value="RsbRD_N"/>
    <property type="match status" value="1"/>
</dbReference>
<keyword evidence="5" id="KW-0238">DNA-binding</keyword>
<keyword evidence="6" id="KW-1185">Reference proteome</keyword>
<reference evidence="5 6" key="1">
    <citation type="submission" date="2020-07" db="EMBL/GenBank/DDBJ databases">
        <title>Sequencing the genomes of 1000 actinobacteria strains.</title>
        <authorList>
            <person name="Klenk H.-P."/>
        </authorList>
    </citation>
    <scope>NUCLEOTIDE SEQUENCE [LARGE SCALE GENOMIC DNA]</scope>
    <source>
        <strain evidence="5 6">DSM 18248</strain>
    </source>
</reference>
<dbReference type="PANTHER" id="PTHR33744:SF1">
    <property type="entry name" value="DNA-BINDING TRANSCRIPTIONAL ACTIVATOR ADER"/>
    <property type="match status" value="1"/>
</dbReference>
<dbReference type="GO" id="GO:0003677">
    <property type="term" value="F:DNA binding"/>
    <property type="evidence" value="ECO:0007669"/>
    <property type="project" value="UniProtKB-KW"/>
</dbReference>
<gene>
    <name evidence="5" type="ORF">BKA05_003077</name>
</gene>
<dbReference type="Proteomes" id="UP000537326">
    <property type="component" value="Unassembled WGS sequence"/>
</dbReference>
<evidence type="ECO:0000256" key="1">
    <source>
        <dbReference type="ARBA" id="ARBA00006754"/>
    </source>
</evidence>
<dbReference type="InterPro" id="IPR025751">
    <property type="entry name" value="RsbRD_N_dom"/>
</dbReference>
<evidence type="ECO:0000259" key="4">
    <source>
        <dbReference type="Pfam" id="PF17853"/>
    </source>
</evidence>
<evidence type="ECO:0000259" key="3">
    <source>
        <dbReference type="Pfam" id="PF14361"/>
    </source>
</evidence>
<sequence length="402" mass="45259">MNQFVSNEATSERVDWWVDRTVRGIQEEVPEVALRPGLAQQLDEAVRENWLSFLRQLPRSRMEFVFVPGAERIARESAQTALPLEALNRIYRIAQQSTWSYVTDLVGSVDDSRAERADLLIFLWERASAWIDRAINETSRVYHESRRRIDISRNALWLEAVTRILAGEALDSRWISSELGGYSLSGHHTAFVLATDDQEADTESLEESYRHLAGELRLSQPLVVRPGGRRLWMWAATTRPLSVDAHDVSMDGPMRSIRVAVGPSRPGRSGFVSSHNQSLRMLNVLHPDKRGLFLYSRYELLALLGCDEEVDGFVRRTLGDLLNPEEHEARLRQTVATYLALDGSADRTAAALSVHRNTVRYRLQQAGALLGDRLSVTSSDVALALMHLDLCHAGRLAERPGA</sequence>
<evidence type="ECO:0000313" key="5">
    <source>
        <dbReference type="EMBL" id="NYI11562.1"/>
    </source>
</evidence>